<evidence type="ECO:0000313" key="7">
    <source>
        <dbReference type="Proteomes" id="UP001224775"/>
    </source>
</evidence>
<dbReference type="GO" id="GO:0051539">
    <property type="term" value="F:4 iron, 4 sulfur cluster binding"/>
    <property type="evidence" value="ECO:0007669"/>
    <property type="project" value="UniProtKB-KW"/>
</dbReference>
<accession>A0AAD8YFU4</accession>
<keyword evidence="3" id="KW-0408">Iron</keyword>
<dbReference type="InterPro" id="IPR016092">
    <property type="entry name" value="ATAP"/>
</dbReference>
<reference evidence="6" key="1">
    <citation type="submission" date="2023-06" db="EMBL/GenBank/DDBJ databases">
        <title>Survivors Of The Sea: Transcriptome response of Skeletonema marinoi to long-term dormancy.</title>
        <authorList>
            <person name="Pinder M.I.M."/>
            <person name="Kourtchenko O."/>
            <person name="Robertson E.K."/>
            <person name="Larsson T."/>
            <person name="Maumus F."/>
            <person name="Osuna-Cruz C.M."/>
            <person name="Vancaester E."/>
            <person name="Stenow R."/>
            <person name="Vandepoele K."/>
            <person name="Ploug H."/>
            <person name="Bruchert V."/>
            <person name="Godhe A."/>
            <person name="Topel M."/>
        </authorList>
    </citation>
    <scope>NUCLEOTIDE SEQUENCE</scope>
    <source>
        <strain evidence="6">R05AC</strain>
    </source>
</reference>
<feature type="compositionally biased region" description="Low complexity" evidence="4">
    <location>
        <begin position="106"/>
        <end position="115"/>
    </location>
</feature>
<protein>
    <submittedName>
        <fullName evidence="6">Iron-sulfur cluster assembly protein</fullName>
    </submittedName>
</protein>
<dbReference type="GO" id="GO:0005739">
    <property type="term" value="C:mitochondrion"/>
    <property type="evidence" value="ECO:0007669"/>
    <property type="project" value="TreeGrafter"/>
</dbReference>
<organism evidence="6 7">
    <name type="scientific">Skeletonema marinoi</name>
    <dbReference type="NCBI Taxonomy" id="267567"/>
    <lineage>
        <taxon>Eukaryota</taxon>
        <taxon>Sar</taxon>
        <taxon>Stramenopiles</taxon>
        <taxon>Ochrophyta</taxon>
        <taxon>Bacillariophyta</taxon>
        <taxon>Coscinodiscophyceae</taxon>
        <taxon>Thalassiosirophycidae</taxon>
        <taxon>Thalassiosirales</taxon>
        <taxon>Skeletonemataceae</taxon>
        <taxon>Skeletonema</taxon>
        <taxon>Skeletonema marinoi-dohrnii complex</taxon>
    </lineage>
</organism>
<dbReference type="GO" id="GO:0005506">
    <property type="term" value="F:iron ion binding"/>
    <property type="evidence" value="ECO:0007669"/>
    <property type="project" value="TreeGrafter"/>
</dbReference>
<gene>
    <name evidence="6" type="ORF">QTG54_003961</name>
</gene>
<evidence type="ECO:0000313" key="6">
    <source>
        <dbReference type="EMBL" id="KAK1744670.1"/>
    </source>
</evidence>
<feature type="compositionally biased region" description="Acidic residues" evidence="4">
    <location>
        <begin position="185"/>
        <end position="195"/>
    </location>
</feature>
<comment type="similarity">
    <text evidence="2">Belongs to the HesB/IscA family.</text>
</comment>
<dbReference type="GO" id="GO:0051537">
    <property type="term" value="F:2 iron, 2 sulfur cluster binding"/>
    <property type="evidence" value="ECO:0007669"/>
    <property type="project" value="TreeGrafter"/>
</dbReference>
<dbReference type="Pfam" id="PF01521">
    <property type="entry name" value="Fe-S_biosyn"/>
    <property type="match status" value="1"/>
</dbReference>
<dbReference type="Gene3D" id="2.60.300.12">
    <property type="entry name" value="HesB-like domain"/>
    <property type="match status" value="1"/>
</dbReference>
<keyword evidence="7" id="KW-1185">Reference proteome</keyword>
<keyword evidence="3" id="KW-0411">Iron-sulfur</keyword>
<keyword evidence="3" id="KW-0004">4Fe-4S</keyword>
<comment type="caution">
    <text evidence="6">The sequence shown here is derived from an EMBL/GenBank/DDBJ whole genome shotgun (WGS) entry which is preliminary data.</text>
</comment>
<dbReference type="InterPro" id="IPR000361">
    <property type="entry name" value="ATAP_core_dom"/>
</dbReference>
<feature type="domain" description="Core" evidence="5">
    <location>
        <begin position="127"/>
        <end position="252"/>
    </location>
</feature>
<evidence type="ECO:0000256" key="4">
    <source>
        <dbReference type="SAM" id="MobiDB-lite"/>
    </source>
</evidence>
<dbReference type="PANTHER" id="PTHR43011">
    <property type="entry name" value="IRON-SULFUR CLUSTER ASSEMBLY 2 HOMOLOG, MITOCHONDRIAL"/>
    <property type="match status" value="1"/>
</dbReference>
<feature type="region of interest" description="Disordered" evidence="4">
    <location>
        <begin position="96"/>
        <end position="126"/>
    </location>
</feature>
<dbReference type="GO" id="GO:0016226">
    <property type="term" value="P:iron-sulfur cluster assembly"/>
    <property type="evidence" value="ECO:0007669"/>
    <property type="project" value="InterPro"/>
</dbReference>
<sequence length="267" mass="29119">MMTILINSIQRTLILRHSFIPLLNNGSKCRSNRLYSAVSTASSQTASTTAGMQLVTTEQSIHHQPLNSNINLTILKDPVCRSNMLSTYRSMVTVTQTSASQKDDTPPLLNNPSSSSDDELAPSTDGELAITSSCAARIRQLASTRPNPDQVYLRLYVDAGGCSGFQYKFLLLSEDNDDGTNNIESQDDEEEEDGTIDPEEDIIFLKDGMRVVIDQTSLDLLRGSTIDYVQEMIRSSFAVVGNPQSESACGCGSSFAVKNFESNPALD</sequence>
<evidence type="ECO:0000256" key="3">
    <source>
        <dbReference type="ARBA" id="ARBA00022485"/>
    </source>
</evidence>
<evidence type="ECO:0000259" key="5">
    <source>
        <dbReference type="Pfam" id="PF01521"/>
    </source>
</evidence>
<evidence type="ECO:0000256" key="1">
    <source>
        <dbReference type="ARBA" id="ARBA00005151"/>
    </source>
</evidence>
<feature type="region of interest" description="Disordered" evidence="4">
    <location>
        <begin position="176"/>
        <end position="195"/>
    </location>
</feature>
<dbReference type="Proteomes" id="UP001224775">
    <property type="component" value="Unassembled WGS sequence"/>
</dbReference>
<proteinExistence type="inferred from homology"/>
<dbReference type="AlphaFoldDB" id="A0AAD8YFU4"/>
<dbReference type="SUPFAM" id="SSF89360">
    <property type="entry name" value="HesB-like domain"/>
    <property type="match status" value="1"/>
</dbReference>
<dbReference type="EMBL" id="JATAAI010000006">
    <property type="protein sequence ID" value="KAK1744670.1"/>
    <property type="molecule type" value="Genomic_DNA"/>
</dbReference>
<comment type="pathway">
    <text evidence="1">Cofactor biosynthesis; iron-sulfur cluster biosynthesis.</text>
</comment>
<name>A0AAD8YFU4_9STRA</name>
<evidence type="ECO:0000256" key="2">
    <source>
        <dbReference type="ARBA" id="ARBA00006718"/>
    </source>
</evidence>
<dbReference type="PANTHER" id="PTHR43011:SF1">
    <property type="entry name" value="IRON-SULFUR CLUSTER ASSEMBLY 2 HOMOLOG, MITOCHONDRIAL"/>
    <property type="match status" value="1"/>
</dbReference>
<keyword evidence="3" id="KW-0479">Metal-binding</keyword>
<dbReference type="InterPro" id="IPR035903">
    <property type="entry name" value="HesB-like_dom_sf"/>
</dbReference>
<dbReference type="NCBIfam" id="TIGR00049">
    <property type="entry name" value="iron-sulfur cluster assembly accessory protein"/>
    <property type="match status" value="1"/>
</dbReference>